<keyword evidence="1" id="KW-0328">Glycosyltransferase</keyword>
<dbReference type="InterPro" id="IPR002201">
    <property type="entry name" value="Glyco_trans_9"/>
</dbReference>
<sequence>MTRILVYRFSAFGDVAMTAPVFRELLEQNPNVEIVMVSRNNFKGLFANIPNLIFKGIDLDDYKGFLGLRRLSNDLIIEFQPDFIANLHDVIRTKIIDKIYRRKGFKVFKIKKGKEEKEKLTDIRNLDKVQLRRTVERYADVFREMGFKVELSHQLRSLSQKKSGIGFAPFAQHKGKMLPLEKSYELARLLAKKYKVYFFGGGSKETETLEKWEKEIPNTKSLSGKLSLEEELEKISQLELMISMDSANMHLASLMGTRCVSIWGATHPYAGFLGFGQSPDDVVQVKDLTCRPCSVFGDKECYRGDWACLEELDIQKIVEKVL</sequence>
<dbReference type="PANTHER" id="PTHR30160">
    <property type="entry name" value="TETRAACYLDISACCHARIDE 4'-KINASE-RELATED"/>
    <property type="match status" value="1"/>
</dbReference>
<reference evidence="3 4" key="1">
    <citation type="submission" date="2020-01" db="EMBL/GenBank/DDBJ databases">
        <authorList>
            <person name="Rodrigo-Torres L."/>
            <person name="Arahal R. D."/>
            <person name="Lucena T."/>
        </authorList>
    </citation>
    <scope>NUCLEOTIDE SEQUENCE [LARGE SCALE GENOMIC DNA]</scope>
    <source>
        <strain evidence="3 4">CECT 9293</strain>
    </source>
</reference>
<dbReference type="AlphaFoldDB" id="A0A6N4X6S2"/>
<dbReference type="Pfam" id="PF01075">
    <property type="entry name" value="Glyco_transf_9"/>
    <property type="match status" value="1"/>
</dbReference>
<dbReference type="Gene3D" id="3.40.50.2000">
    <property type="entry name" value="Glycogen Phosphorylase B"/>
    <property type="match status" value="2"/>
</dbReference>
<evidence type="ECO:0000313" key="3">
    <source>
        <dbReference type="EMBL" id="CAA7195110.1"/>
    </source>
</evidence>
<evidence type="ECO:0000313" key="4">
    <source>
        <dbReference type="Proteomes" id="UP000445144"/>
    </source>
</evidence>
<evidence type="ECO:0008006" key="5">
    <source>
        <dbReference type="Google" id="ProtNLM"/>
    </source>
</evidence>
<gene>
    <name evidence="3" type="ORF">CHRY9293_01355</name>
</gene>
<dbReference type="SUPFAM" id="SSF53756">
    <property type="entry name" value="UDP-Glycosyltransferase/glycogen phosphorylase"/>
    <property type="match status" value="1"/>
</dbReference>
<dbReference type="PANTHER" id="PTHR30160:SF22">
    <property type="entry name" value="LIPOPOLYSACCHARIDE CORE BIOSYNTHESIS PROTEIN"/>
    <property type="match status" value="1"/>
</dbReference>
<dbReference type="CDD" id="cd03789">
    <property type="entry name" value="GT9_LPS_heptosyltransferase"/>
    <property type="match status" value="1"/>
</dbReference>
<protein>
    <recommendedName>
        <fullName evidence="5">ADP-heptose:LPS heptosyltransferase</fullName>
    </recommendedName>
</protein>
<evidence type="ECO:0000256" key="1">
    <source>
        <dbReference type="ARBA" id="ARBA00022676"/>
    </source>
</evidence>
<keyword evidence="2" id="KW-0808">Transferase</keyword>
<dbReference type="GO" id="GO:0008713">
    <property type="term" value="F:ADP-heptose-lipopolysaccharide heptosyltransferase activity"/>
    <property type="evidence" value="ECO:0007669"/>
    <property type="project" value="TreeGrafter"/>
</dbReference>
<proteinExistence type="predicted"/>
<dbReference type="InterPro" id="IPR051199">
    <property type="entry name" value="LPS_LOS_Heptosyltrfase"/>
</dbReference>
<organism evidence="3 4">
    <name type="scientific">Chryseobacterium potabilaquae</name>
    <dbReference type="NCBI Taxonomy" id="2675057"/>
    <lineage>
        <taxon>Bacteria</taxon>
        <taxon>Pseudomonadati</taxon>
        <taxon>Bacteroidota</taxon>
        <taxon>Flavobacteriia</taxon>
        <taxon>Flavobacteriales</taxon>
        <taxon>Weeksellaceae</taxon>
        <taxon>Chryseobacterium group</taxon>
        <taxon>Chryseobacterium</taxon>
    </lineage>
</organism>
<keyword evidence="4" id="KW-1185">Reference proteome</keyword>
<evidence type="ECO:0000256" key="2">
    <source>
        <dbReference type="ARBA" id="ARBA00022679"/>
    </source>
</evidence>
<accession>A0A6N4X6S2</accession>
<dbReference type="GO" id="GO:0005829">
    <property type="term" value="C:cytosol"/>
    <property type="evidence" value="ECO:0007669"/>
    <property type="project" value="TreeGrafter"/>
</dbReference>
<dbReference type="RefSeq" id="WP_228455484.1">
    <property type="nucleotide sequence ID" value="NZ_CACVBR010000008.1"/>
</dbReference>
<dbReference type="GO" id="GO:0009244">
    <property type="term" value="P:lipopolysaccharide core region biosynthetic process"/>
    <property type="evidence" value="ECO:0007669"/>
    <property type="project" value="TreeGrafter"/>
</dbReference>
<name>A0A6N4X6S2_9FLAO</name>
<dbReference type="EMBL" id="CACVBR010000008">
    <property type="protein sequence ID" value="CAA7195110.1"/>
    <property type="molecule type" value="Genomic_DNA"/>
</dbReference>
<dbReference type="Proteomes" id="UP000445144">
    <property type="component" value="Unassembled WGS sequence"/>
</dbReference>